<dbReference type="InterPro" id="IPR001544">
    <property type="entry name" value="Aminotrans_IV"/>
</dbReference>
<accession>Q1JVY8</accession>
<evidence type="ECO:0000313" key="4">
    <source>
        <dbReference type="Proteomes" id="UP000005695"/>
    </source>
</evidence>
<dbReference type="InterPro" id="IPR043131">
    <property type="entry name" value="BCAT-like_N"/>
</dbReference>
<protein>
    <submittedName>
        <fullName evidence="3">Para-aminobenzoate synthase, component I</fullName>
        <ecNumber evidence="3">4.1.3.27</ecNumber>
    </submittedName>
</protein>
<dbReference type="InterPro" id="IPR019999">
    <property type="entry name" value="Anth_synth_I-like"/>
</dbReference>
<reference evidence="3" key="1">
    <citation type="submission" date="2006-05" db="EMBL/GenBank/DDBJ databases">
        <title>Annotation of the draft genome assembly of Desulfuromonas acetoxidans DSM 684.</title>
        <authorList>
            <consortium name="US DOE Joint Genome Institute (JGI-ORNL)"/>
            <person name="Larimer F."/>
            <person name="Land M."/>
            <person name="Hauser L."/>
        </authorList>
    </citation>
    <scope>NUCLEOTIDE SEQUENCE [LARGE SCALE GENOMIC DNA]</scope>
    <source>
        <strain evidence="3">DSM 684</strain>
    </source>
</reference>
<feature type="compositionally biased region" description="Basic and acidic residues" evidence="1">
    <location>
        <begin position="213"/>
        <end position="226"/>
    </location>
</feature>
<dbReference type="Gene3D" id="3.30.470.10">
    <property type="match status" value="1"/>
</dbReference>
<feature type="domain" description="Chorismate-utilising enzyme C-terminal" evidence="2">
    <location>
        <begin position="122"/>
        <end position="377"/>
    </location>
</feature>
<dbReference type="AlphaFoldDB" id="Q1JVY8"/>
<dbReference type="InterPro" id="IPR043132">
    <property type="entry name" value="BCAT-like_C"/>
</dbReference>
<feature type="region of interest" description="Disordered" evidence="1">
    <location>
        <begin position="204"/>
        <end position="226"/>
    </location>
</feature>
<dbReference type="EC" id="4.1.3.27" evidence="3"/>
<dbReference type="EMBL" id="AAEW02000028">
    <property type="protein sequence ID" value="EAT14417.1"/>
    <property type="molecule type" value="Genomic_DNA"/>
</dbReference>
<reference evidence="3" key="2">
    <citation type="submission" date="2006-05" db="EMBL/GenBank/DDBJ databases">
        <title>Sequencing of the draft genome and assembly of Desulfuromonas acetoxidans DSM 684.</title>
        <authorList>
            <consortium name="US DOE Joint Genome Institute (JGI-PGF)"/>
            <person name="Copeland A."/>
            <person name="Lucas S."/>
            <person name="Lapidus A."/>
            <person name="Barry K."/>
            <person name="Detter J.C."/>
            <person name="Glavina del Rio T."/>
            <person name="Hammon N."/>
            <person name="Israni S."/>
            <person name="Dalin E."/>
            <person name="Tice H."/>
            <person name="Bruce D."/>
            <person name="Pitluck S."/>
            <person name="Richardson P."/>
        </authorList>
    </citation>
    <scope>NUCLEOTIDE SEQUENCE [LARGE SCALE GENOMIC DNA]</scope>
    <source>
        <strain evidence="3">DSM 684</strain>
    </source>
</reference>
<dbReference type="Gene3D" id="3.20.10.10">
    <property type="entry name" value="D-amino Acid Aminotransferase, subunit A, domain 2"/>
    <property type="match status" value="1"/>
</dbReference>
<dbReference type="PANTHER" id="PTHR11236:SF50">
    <property type="entry name" value="AMINODEOXYCHORISMATE SYNTHASE COMPONENT 1"/>
    <property type="match status" value="1"/>
</dbReference>
<dbReference type="GO" id="GO:0009396">
    <property type="term" value="P:folic acid-containing compound biosynthetic process"/>
    <property type="evidence" value="ECO:0007669"/>
    <property type="project" value="InterPro"/>
</dbReference>
<dbReference type="GO" id="GO:0046820">
    <property type="term" value="F:4-amino-4-deoxychorismate synthase activity"/>
    <property type="evidence" value="ECO:0007669"/>
    <property type="project" value="TreeGrafter"/>
</dbReference>
<dbReference type="Proteomes" id="UP000005695">
    <property type="component" value="Unassembled WGS sequence"/>
</dbReference>
<dbReference type="InterPro" id="IPR005801">
    <property type="entry name" value="ADC_synthase"/>
</dbReference>
<dbReference type="SUPFAM" id="SSF56752">
    <property type="entry name" value="D-aminoacid aminotransferase-like PLP-dependent enzymes"/>
    <property type="match status" value="1"/>
</dbReference>
<evidence type="ECO:0000313" key="3">
    <source>
        <dbReference type="EMBL" id="EAT14417.1"/>
    </source>
</evidence>
<dbReference type="GO" id="GO:0004049">
    <property type="term" value="F:anthranilate synthase activity"/>
    <property type="evidence" value="ECO:0007669"/>
    <property type="project" value="UniProtKB-EC"/>
</dbReference>
<dbReference type="InterPro" id="IPR015890">
    <property type="entry name" value="Chorismate_C"/>
</dbReference>
<dbReference type="Pfam" id="PF01063">
    <property type="entry name" value="Aminotran_4"/>
    <property type="match status" value="1"/>
</dbReference>
<dbReference type="InterPro" id="IPR036038">
    <property type="entry name" value="Aminotransferase-like"/>
</dbReference>
<gene>
    <name evidence="3" type="ORF">Dace_0178</name>
</gene>
<evidence type="ECO:0000259" key="2">
    <source>
        <dbReference type="Pfam" id="PF00425"/>
    </source>
</evidence>
<comment type="caution">
    <text evidence="3">The sequence shown here is derived from an EMBL/GenBank/DDBJ whole genome shotgun (WGS) entry which is preliminary data.</text>
</comment>
<dbReference type="Gene3D" id="3.60.120.10">
    <property type="entry name" value="Anthranilate synthase"/>
    <property type="match status" value="1"/>
</dbReference>
<name>Q1JVY8_DESA6</name>
<sequence>MDLVFMFSDGTTSQQPKVCVKDSNSGQWLSFTEVCHVVRCDAASDLVNCLRDVESWVTRGYAAAGFVGYEGGAAFYAGKQARVSPLPVAWFAISKSVVTVDGPDTVEKWPRLLWWSDNSVASYYTQLARIHQAIAQGETYQVNYTYGLHAQVDDDFDAWSFFGYLNCRHQGGYAAYLDIGSHVVCSVSPELFFAVDGQHITTRPMKGTAPRGASDEEDRRRAAELHQSEKNRAENLMIVDMLRNDLGQLATVGSVSVRDLYHLEGYPTVWQLTSKVEAQLPAGCGLVEQFKALFPCASITGAPKKKTMEWIDRLESGPRGVYTGAIGFITPQGRSQFNVAIRTAVYDRHEQHVHYGVGGGIVWDSDSADEWRETRIKASVLPGVGDFSLLETLLWRPDQGYRNLEYHLQRLEKSAQLLGIDVNRHCLRHHLVEAAAVQPPRWWRVRCLVDFLGDVSCEFIPYQHQGQTQALRLALAVTAVNSRDPWLQHKTDQRQRYEVLRNQAPGADDVLMYNECGEITETTTANVVVHYQGRWVTPPVACGLLPGTMRQRLLDEGRIVEQVVTVDEVSNCDIYLINSLRGWRWARLG</sequence>
<dbReference type="PANTHER" id="PTHR11236">
    <property type="entry name" value="AMINOBENZOATE/ANTHRANILATE SYNTHASE"/>
    <property type="match status" value="1"/>
</dbReference>
<dbReference type="SUPFAM" id="SSF56322">
    <property type="entry name" value="ADC synthase"/>
    <property type="match status" value="1"/>
</dbReference>
<proteinExistence type="predicted"/>
<dbReference type="NCBIfam" id="TIGR00553">
    <property type="entry name" value="pabB"/>
    <property type="match status" value="1"/>
</dbReference>
<dbReference type="PRINTS" id="PR00095">
    <property type="entry name" value="ANTSNTHASEI"/>
</dbReference>
<keyword evidence="4" id="KW-1185">Reference proteome</keyword>
<dbReference type="Pfam" id="PF00425">
    <property type="entry name" value="Chorismate_bind"/>
    <property type="match status" value="1"/>
</dbReference>
<keyword evidence="3" id="KW-0456">Lyase</keyword>
<dbReference type="InterPro" id="IPR005802">
    <property type="entry name" value="ADC_synth_comp_1"/>
</dbReference>
<evidence type="ECO:0000256" key="1">
    <source>
        <dbReference type="SAM" id="MobiDB-lite"/>
    </source>
</evidence>
<organism evidence="3 4">
    <name type="scientific">Desulfuromonas acetoxidans (strain DSM 684 / 11070)</name>
    <dbReference type="NCBI Taxonomy" id="281689"/>
    <lineage>
        <taxon>Bacteria</taxon>
        <taxon>Pseudomonadati</taxon>
        <taxon>Thermodesulfobacteriota</taxon>
        <taxon>Desulfuromonadia</taxon>
        <taxon>Desulfuromonadales</taxon>
        <taxon>Desulfuromonadaceae</taxon>
        <taxon>Desulfuromonas</taxon>
    </lineage>
</organism>
<dbReference type="GO" id="GO:0000162">
    <property type="term" value="P:L-tryptophan biosynthetic process"/>
    <property type="evidence" value="ECO:0007669"/>
    <property type="project" value="TreeGrafter"/>
</dbReference>